<accession>A0ABU5DSB5</accession>
<reference evidence="1 2" key="1">
    <citation type="submission" date="2023-11" db="EMBL/GenBank/DDBJ databases">
        <title>Paucibacter sp. nov., isolated from fresh soil in Korea.</title>
        <authorList>
            <person name="Le N.T.T."/>
        </authorList>
    </citation>
    <scope>NUCLEOTIDE SEQUENCE [LARGE SCALE GENOMIC DNA]</scope>
    <source>
        <strain evidence="1 2">R3-3</strain>
    </source>
</reference>
<comment type="caution">
    <text evidence="1">The sequence shown here is derived from an EMBL/GenBank/DDBJ whole genome shotgun (WGS) entry which is preliminary data.</text>
</comment>
<organism evidence="1 2">
    <name type="scientific">Roseateles agri</name>
    <dbReference type="NCBI Taxonomy" id="3098619"/>
    <lineage>
        <taxon>Bacteria</taxon>
        <taxon>Pseudomonadati</taxon>
        <taxon>Pseudomonadota</taxon>
        <taxon>Betaproteobacteria</taxon>
        <taxon>Burkholderiales</taxon>
        <taxon>Sphaerotilaceae</taxon>
        <taxon>Roseateles</taxon>
    </lineage>
</organism>
<dbReference type="EMBL" id="JAXCLA010000009">
    <property type="protein sequence ID" value="MDY0747927.1"/>
    <property type="molecule type" value="Genomic_DNA"/>
</dbReference>
<protein>
    <submittedName>
        <fullName evidence="1">Uncharacterized protein</fullName>
    </submittedName>
</protein>
<name>A0ABU5DSB5_9BURK</name>
<sequence>MRAIRHRASAAEIHPAWELLDDASQVLARAEALVLLLSCARDLEEHHACGAEMARELLAALRAKLFAAQDRIRSSTSASNAKRG</sequence>
<evidence type="ECO:0000313" key="2">
    <source>
        <dbReference type="Proteomes" id="UP001285263"/>
    </source>
</evidence>
<dbReference type="Proteomes" id="UP001285263">
    <property type="component" value="Unassembled WGS sequence"/>
</dbReference>
<gene>
    <name evidence="1" type="ORF">SNE35_25725</name>
</gene>
<evidence type="ECO:0000313" key="1">
    <source>
        <dbReference type="EMBL" id="MDY0747927.1"/>
    </source>
</evidence>
<proteinExistence type="predicted"/>
<keyword evidence="2" id="KW-1185">Reference proteome</keyword>
<dbReference type="RefSeq" id="WP_320425895.1">
    <property type="nucleotide sequence ID" value="NZ_JAXCLA010000009.1"/>
</dbReference>